<organism evidence="1 2">
    <name type="scientific">Cricetulus griseus</name>
    <name type="common">Chinese hamster</name>
    <name type="synonym">Cricetulus barabensis griseus</name>
    <dbReference type="NCBI Taxonomy" id="10029"/>
    <lineage>
        <taxon>Eukaryota</taxon>
        <taxon>Metazoa</taxon>
        <taxon>Chordata</taxon>
        <taxon>Craniata</taxon>
        <taxon>Vertebrata</taxon>
        <taxon>Euteleostomi</taxon>
        <taxon>Mammalia</taxon>
        <taxon>Eutheria</taxon>
        <taxon>Euarchontoglires</taxon>
        <taxon>Glires</taxon>
        <taxon>Rodentia</taxon>
        <taxon>Myomorpha</taxon>
        <taxon>Muroidea</taxon>
        <taxon>Cricetidae</taxon>
        <taxon>Cricetinae</taxon>
        <taxon>Cricetulus</taxon>
    </lineage>
</organism>
<dbReference type="EMBL" id="JH001756">
    <property type="protein sequence ID" value="EGW14561.1"/>
    <property type="molecule type" value="Genomic_DNA"/>
</dbReference>
<evidence type="ECO:0000313" key="2">
    <source>
        <dbReference type="Proteomes" id="UP000001075"/>
    </source>
</evidence>
<protein>
    <submittedName>
        <fullName evidence="1">Uncharacterized protein</fullName>
    </submittedName>
</protein>
<name>G3IAU1_CRIGR</name>
<sequence>MLQMIVKLKLILITSMMEFKANFKKRQARSCMKIPKPPLPKPFNKIPSLFKYIVTHKAQDFQMCVL</sequence>
<gene>
    <name evidence="1" type="ORF">I79_020723</name>
</gene>
<accession>G3IAU1</accession>
<dbReference type="Proteomes" id="UP000001075">
    <property type="component" value="Unassembled WGS sequence"/>
</dbReference>
<dbReference type="AlphaFoldDB" id="G3IAU1"/>
<reference evidence="2" key="1">
    <citation type="journal article" date="2011" name="Nat. Biotechnol.">
        <title>The genomic sequence of the Chinese hamster ovary (CHO)-K1 cell line.</title>
        <authorList>
            <person name="Xu X."/>
            <person name="Nagarajan H."/>
            <person name="Lewis N.E."/>
            <person name="Pan S."/>
            <person name="Cai Z."/>
            <person name="Liu X."/>
            <person name="Chen W."/>
            <person name="Xie M."/>
            <person name="Wang W."/>
            <person name="Hammond S."/>
            <person name="Andersen M.R."/>
            <person name="Neff N."/>
            <person name="Passarelli B."/>
            <person name="Koh W."/>
            <person name="Fan H.C."/>
            <person name="Wang J."/>
            <person name="Gui Y."/>
            <person name="Lee K.H."/>
            <person name="Betenbaugh M.J."/>
            <person name="Quake S.R."/>
            <person name="Famili I."/>
            <person name="Palsson B.O."/>
            <person name="Wang J."/>
        </authorList>
    </citation>
    <scope>NUCLEOTIDE SEQUENCE [LARGE SCALE GENOMIC DNA]</scope>
    <source>
        <strain evidence="2">CHO K1 cell line</strain>
    </source>
</reference>
<dbReference type="InParanoid" id="G3IAU1"/>
<proteinExistence type="predicted"/>
<evidence type="ECO:0000313" key="1">
    <source>
        <dbReference type="EMBL" id="EGW14561.1"/>
    </source>
</evidence>